<proteinExistence type="predicted"/>
<dbReference type="Gene3D" id="3.30.730.10">
    <property type="entry name" value="AP2/ERF domain"/>
    <property type="match status" value="1"/>
</dbReference>
<dbReference type="InterPro" id="IPR036955">
    <property type="entry name" value="AP2/ERF_dom_sf"/>
</dbReference>
<sequence>MFDDGFVLEDVYYVNFKRGSITNPYTPSLCGVGFMGYGEFDSNYKAHNIWRGMIERCYGTNKTRVKDTSYSDCNVSSDWHNYQNFARWYNDNYYQIDGQVMMLDKDILTKDNKTYSENHCIIAPNSINMLINGRTRTDSGDTPLGVSYHKKTKKYQASCNKNGKPIYLGIYDTPQEAHTVYKQYKEKLIKDIAISLQSKIPDKLFSSLMEYVV</sequence>
<organism evidence="1 2">
    <name type="scientific">Paenibacillus barcinonensis</name>
    <dbReference type="NCBI Taxonomy" id="198119"/>
    <lineage>
        <taxon>Bacteria</taxon>
        <taxon>Bacillati</taxon>
        <taxon>Bacillota</taxon>
        <taxon>Bacilli</taxon>
        <taxon>Bacillales</taxon>
        <taxon>Paenibacillaceae</taxon>
        <taxon>Paenibacillus</taxon>
    </lineage>
</organism>
<dbReference type="Proteomes" id="UP000509327">
    <property type="component" value="Chromosome"/>
</dbReference>
<accession>A0ABX6Q1I1</accession>
<dbReference type="EMBL" id="CP054614">
    <property type="protein sequence ID" value="QKS55992.1"/>
    <property type="molecule type" value="Genomic_DNA"/>
</dbReference>
<dbReference type="RefSeq" id="WP_167433608.1">
    <property type="nucleotide sequence ID" value="NZ_CP054614.1"/>
</dbReference>
<dbReference type="SUPFAM" id="SSF54171">
    <property type="entry name" value="DNA-binding domain"/>
    <property type="match status" value="1"/>
</dbReference>
<evidence type="ECO:0000313" key="2">
    <source>
        <dbReference type="Proteomes" id="UP000509327"/>
    </source>
</evidence>
<reference evidence="1 2" key="1">
    <citation type="submission" date="2020-06" db="EMBL/GenBank/DDBJ databases">
        <title>Complete genome of Paenibacillus barcinonensis KACC11450.</title>
        <authorList>
            <person name="Kim M."/>
            <person name="Park Y.-J."/>
            <person name="Shin J.-H."/>
        </authorList>
    </citation>
    <scope>NUCLEOTIDE SEQUENCE [LARGE SCALE GENOMIC DNA]</scope>
    <source>
        <strain evidence="1 2">KACC11450</strain>
    </source>
</reference>
<protein>
    <submittedName>
        <fullName evidence="1">AP2 domain-containing protein</fullName>
    </submittedName>
</protein>
<evidence type="ECO:0000313" key="1">
    <source>
        <dbReference type="EMBL" id="QKS55992.1"/>
    </source>
</evidence>
<name>A0ABX6Q1I1_PAEBA</name>
<gene>
    <name evidence="1" type="ORF">HUB98_06300</name>
</gene>
<dbReference type="InterPro" id="IPR016177">
    <property type="entry name" value="DNA-bd_dom_sf"/>
</dbReference>
<keyword evidence="2" id="KW-1185">Reference proteome</keyword>